<dbReference type="EMBL" id="CACQ02007747">
    <property type="protein sequence ID" value="CCF45429.1"/>
    <property type="molecule type" value="Genomic_DNA"/>
</dbReference>
<name>H1VYW7_COLHI</name>
<evidence type="ECO:0000313" key="2">
    <source>
        <dbReference type="EMBL" id="CCF45429.1"/>
    </source>
</evidence>
<dbReference type="EMBL" id="CACQ02006433">
    <property type="protein sequence ID" value="CCF43863.1"/>
    <property type="molecule type" value="Genomic_DNA"/>
</dbReference>
<sequence>MHSERINIVSGSPFSTFLLLLGLPNYLTCSYVMSSLSAIATSPTAQFTPLCTSSLLTHIFASSINNTLLYPDCLCFSCIKGPSKT</sequence>
<organism evidence="2 3">
    <name type="scientific">Colletotrichum higginsianum (strain IMI 349063)</name>
    <name type="common">Crucifer anthracnose fungus</name>
    <dbReference type="NCBI Taxonomy" id="759273"/>
    <lineage>
        <taxon>Eukaryota</taxon>
        <taxon>Fungi</taxon>
        <taxon>Dikarya</taxon>
        <taxon>Ascomycota</taxon>
        <taxon>Pezizomycotina</taxon>
        <taxon>Sordariomycetes</taxon>
        <taxon>Hypocreomycetidae</taxon>
        <taxon>Glomerellales</taxon>
        <taxon>Glomerellaceae</taxon>
        <taxon>Colletotrichum</taxon>
        <taxon>Colletotrichum destructivum species complex</taxon>
    </lineage>
</organism>
<reference evidence="3" key="2">
    <citation type="journal article" date="2012" name="Nat. Genet.">
        <title>Lifestyle transitions in plant pathogenic Colletotrichum fungi deciphered by genome and transcriptome analyses.</title>
        <authorList>
            <person name="O'Connell R.J."/>
            <person name="Thon M.R."/>
            <person name="Hacquard S."/>
            <person name="Amyotte S.G."/>
            <person name="Kleemann J."/>
            <person name="Torres M.F."/>
            <person name="Damm U."/>
            <person name="Buiate E.A."/>
            <person name="Epstein L."/>
            <person name="Alkan N."/>
            <person name="Altmueller J."/>
            <person name="Alvarado-Balderrama L."/>
            <person name="Bauser C.A."/>
            <person name="Becker C."/>
            <person name="Birren B.W."/>
            <person name="Chen Z."/>
            <person name="Choi J."/>
            <person name="Crouch J.A."/>
            <person name="Duvick J.P."/>
            <person name="Farman M.A."/>
            <person name="Gan P."/>
            <person name="Heiman D."/>
            <person name="Henrissat B."/>
            <person name="Howard R.J."/>
            <person name="Kabbage M."/>
            <person name="Koch C."/>
            <person name="Kracher B."/>
            <person name="Kubo Y."/>
            <person name="Law A.D."/>
            <person name="Lebrun M.-H."/>
            <person name="Lee Y.-H."/>
            <person name="Miyara I."/>
            <person name="Moore N."/>
            <person name="Neumann U."/>
            <person name="Nordstroem K."/>
            <person name="Panaccione D.G."/>
            <person name="Panstruga R."/>
            <person name="Place M."/>
            <person name="Proctor R.H."/>
            <person name="Prusky D."/>
            <person name="Rech G."/>
            <person name="Reinhardt R."/>
            <person name="Rollins J.A."/>
            <person name="Rounsley S."/>
            <person name="Schardl C.L."/>
            <person name="Schwartz D.C."/>
            <person name="Shenoy N."/>
            <person name="Shirasu K."/>
            <person name="Sikhakolli U.R."/>
            <person name="Stueber K."/>
            <person name="Sukno S.A."/>
            <person name="Sweigard J.A."/>
            <person name="Takano Y."/>
            <person name="Takahara H."/>
            <person name="Trail F."/>
            <person name="van der Does H.C."/>
            <person name="Voll L.M."/>
            <person name="Will I."/>
            <person name="Young S."/>
            <person name="Zeng Q."/>
            <person name="Zhang J."/>
            <person name="Zhou S."/>
            <person name="Dickman M.B."/>
            <person name="Schulze-Lefert P."/>
            <person name="Ver Loren van Themaat E."/>
            <person name="Ma L.-J."/>
            <person name="Vaillancourt L.J."/>
        </authorList>
    </citation>
    <scope>NUCLEOTIDE SEQUENCE [LARGE SCALE GENOMIC DNA]</scope>
    <source>
        <strain evidence="3">IMI 349063</strain>
    </source>
</reference>
<evidence type="ECO:0000313" key="1">
    <source>
        <dbReference type="EMBL" id="CCF43863.1"/>
    </source>
</evidence>
<dbReference type="AlphaFoldDB" id="H1VYW7"/>
<reference evidence="2" key="1">
    <citation type="submission" date="2011-12" db="EMBL/GenBank/DDBJ databases">
        <title>The genome sequence of Colletotrichum higginsianum IMI 34906.</title>
        <authorList>
            <person name="Ma L.-J."/>
            <person name="O'Connell R."/>
            <person name="van Themaat E.V.L."/>
            <person name="Stueber K."/>
            <person name="Young S.K."/>
            <person name="Zeng Q."/>
            <person name="Gargeya S."/>
            <person name="Fitzgerald M."/>
            <person name="Haas B."/>
            <person name="Abouelleil A."/>
            <person name="Alvarado L."/>
            <person name="Arachchi H.M."/>
            <person name="Berlin A."/>
            <person name="Chapman S.B."/>
            <person name="Gearin G."/>
            <person name="Goldberg J."/>
            <person name="Griggs A."/>
            <person name="Gujja S."/>
            <person name="Hansen M."/>
            <person name="Heiman D."/>
            <person name="Howarth C."/>
            <person name="Larimer J."/>
            <person name="Lui A."/>
            <person name="MacDonald P.J.P."/>
            <person name="McCowen C."/>
            <person name="Montmayeur A."/>
            <person name="Murphy C."/>
            <person name="Neiman D."/>
            <person name="Pearson M."/>
            <person name="Priest M."/>
            <person name="Roberts A."/>
            <person name="Saif S."/>
            <person name="Shea T."/>
            <person name="Sisk P."/>
            <person name="Stolte C."/>
            <person name="Sykes S."/>
            <person name="Wortman J."/>
            <person name="Nusbaum C."/>
            <person name="Birren B."/>
        </authorList>
    </citation>
    <scope>NUCLEOTIDE SEQUENCE</scope>
    <source>
        <strain evidence="2">IMI 349063</strain>
    </source>
</reference>
<accession>H1VYW7</accession>
<protein>
    <submittedName>
        <fullName evidence="2">Uncharacterized protein</fullName>
    </submittedName>
</protein>
<gene>
    <name evidence="1" type="ORF">CH063_13448</name>
    <name evidence="2" type="ORF">CH063_14518</name>
</gene>
<dbReference type="HOGENOM" id="CLU_2512522_0_0_1"/>
<proteinExistence type="predicted"/>
<dbReference type="Proteomes" id="UP000007174">
    <property type="component" value="Unassembled WGS sequence"/>
</dbReference>
<evidence type="ECO:0000313" key="3">
    <source>
        <dbReference type="Proteomes" id="UP000007174"/>
    </source>
</evidence>